<feature type="compositionally biased region" description="Basic and acidic residues" evidence="2">
    <location>
        <begin position="237"/>
        <end position="258"/>
    </location>
</feature>
<comment type="caution">
    <text evidence="3">The sequence shown here is derived from an EMBL/GenBank/DDBJ whole genome shotgun (WGS) entry which is preliminary data.</text>
</comment>
<accession>A0A0V0QNG1</accession>
<feature type="coiled-coil region" evidence="1">
    <location>
        <begin position="21"/>
        <end position="65"/>
    </location>
</feature>
<evidence type="ECO:0000313" key="4">
    <source>
        <dbReference type="Proteomes" id="UP000054937"/>
    </source>
</evidence>
<feature type="coiled-coil region" evidence="1">
    <location>
        <begin position="93"/>
        <end position="157"/>
    </location>
</feature>
<dbReference type="EMBL" id="LDAU01000128">
    <property type="protein sequence ID" value="KRX03676.1"/>
    <property type="molecule type" value="Genomic_DNA"/>
</dbReference>
<sequence>MDQENKKQGKNSEKGEFLIQIQKSIEEQRNLNELIQQAKTNYQQQQNLQNNLQNMRNYFDDLGKQCFTVSELILNLQELSEKFWKENKSNQKLNFHRQQKEKIDKQINEELEQILGQYQNYSDEILLGKIESLDSKYQEVNKQKKILREYLENYRRENQWLYQSLELKVKNIKKINKCVWDLSEEFIYFLDSYLDLDLEEGGQKRQEELNQDLKGKLEELMGDQSKNDGQNQKLGKKQVENSEGKGFQKKENKDLENRKKIRKLSAQLQEQVQNDEKNKKPQRLNKSQNLFFSRENQFLNQDIDKNLSKNQNLQNEQKQQQQLQQQLQSVQQFQTQNSCEYQHQDQFTNWNTEAEAIDALDDLKQQEKQFKDLDIDYSFLNQDMVQQLFEQQNSAFCCYGHSFVQNSSNSQSFSINNSMFNWNQSKYMNKQEMEERNLG</sequence>
<feature type="region of interest" description="Disordered" evidence="2">
    <location>
        <begin position="222"/>
        <end position="259"/>
    </location>
</feature>
<keyword evidence="4" id="KW-1185">Reference proteome</keyword>
<proteinExistence type="predicted"/>
<dbReference type="InParanoid" id="A0A0V0QNG1"/>
<keyword evidence="1" id="KW-0175">Coiled coil</keyword>
<dbReference type="Proteomes" id="UP000054937">
    <property type="component" value="Unassembled WGS sequence"/>
</dbReference>
<organism evidence="3 4">
    <name type="scientific">Pseudocohnilembus persalinus</name>
    <name type="common">Ciliate</name>
    <dbReference type="NCBI Taxonomy" id="266149"/>
    <lineage>
        <taxon>Eukaryota</taxon>
        <taxon>Sar</taxon>
        <taxon>Alveolata</taxon>
        <taxon>Ciliophora</taxon>
        <taxon>Intramacronucleata</taxon>
        <taxon>Oligohymenophorea</taxon>
        <taxon>Scuticociliatia</taxon>
        <taxon>Philasterida</taxon>
        <taxon>Pseudocohnilembidae</taxon>
        <taxon>Pseudocohnilembus</taxon>
    </lineage>
</organism>
<evidence type="ECO:0000313" key="3">
    <source>
        <dbReference type="EMBL" id="KRX03676.1"/>
    </source>
</evidence>
<name>A0A0V0QNG1_PSEPJ</name>
<dbReference type="AlphaFoldDB" id="A0A0V0QNG1"/>
<evidence type="ECO:0000256" key="1">
    <source>
        <dbReference type="SAM" id="Coils"/>
    </source>
</evidence>
<reference evidence="3 4" key="1">
    <citation type="journal article" date="2015" name="Sci. Rep.">
        <title>Genome of the facultative scuticociliatosis pathogen Pseudocohnilembus persalinus provides insight into its virulence through horizontal gene transfer.</title>
        <authorList>
            <person name="Xiong J."/>
            <person name="Wang G."/>
            <person name="Cheng J."/>
            <person name="Tian M."/>
            <person name="Pan X."/>
            <person name="Warren A."/>
            <person name="Jiang C."/>
            <person name="Yuan D."/>
            <person name="Miao W."/>
        </authorList>
    </citation>
    <scope>NUCLEOTIDE SEQUENCE [LARGE SCALE GENOMIC DNA]</scope>
    <source>
        <strain evidence="3">36N120E</strain>
    </source>
</reference>
<protein>
    <submittedName>
        <fullName evidence="3">Uncharacterized protein</fullName>
    </submittedName>
</protein>
<evidence type="ECO:0000256" key="2">
    <source>
        <dbReference type="SAM" id="MobiDB-lite"/>
    </source>
</evidence>
<gene>
    <name evidence="3" type="ORF">PPERSA_10360</name>
</gene>